<proteinExistence type="predicted"/>
<evidence type="ECO:0000313" key="8">
    <source>
        <dbReference type="Proteomes" id="UP000077885"/>
    </source>
</evidence>
<evidence type="ECO:0000259" key="6">
    <source>
        <dbReference type="Pfam" id="PF01965"/>
    </source>
</evidence>
<protein>
    <submittedName>
        <fullName evidence="7">Chaperone protein HchA</fullName>
    </submittedName>
</protein>
<dbReference type="SUPFAM" id="SSF52317">
    <property type="entry name" value="Class I glutamine amidotransferase-like"/>
    <property type="match status" value="1"/>
</dbReference>
<evidence type="ECO:0000256" key="1">
    <source>
        <dbReference type="ARBA" id="ARBA00022490"/>
    </source>
</evidence>
<dbReference type="PANTHER" id="PTHR48094">
    <property type="entry name" value="PROTEIN/NUCLEIC ACID DEGLYCASE DJ-1-RELATED"/>
    <property type="match status" value="1"/>
</dbReference>
<evidence type="ECO:0000256" key="5">
    <source>
        <dbReference type="ARBA" id="ARBA00023204"/>
    </source>
</evidence>
<dbReference type="Proteomes" id="UP000077885">
    <property type="component" value="Unassembled WGS sequence"/>
</dbReference>
<dbReference type="GO" id="GO:0019243">
    <property type="term" value="P:methylglyoxal catabolic process to D-lactate via S-lactoyl-glutathione"/>
    <property type="evidence" value="ECO:0007669"/>
    <property type="project" value="TreeGrafter"/>
</dbReference>
<evidence type="ECO:0000256" key="4">
    <source>
        <dbReference type="ARBA" id="ARBA00023016"/>
    </source>
</evidence>
<keyword evidence="3" id="KW-0378">Hydrolase</keyword>
<dbReference type="InterPro" id="IPR050325">
    <property type="entry name" value="Prot/Nucl_acid_deglycase"/>
</dbReference>
<comment type="caution">
    <text evidence="7">The sequence shown here is derived from an EMBL/GenBank/DDBJ whole genome shotgun (WGS) entry which is preliminary data.</text>
</comment>
<keyword evidence="1" id="KW-0963">Cytoplasm</keyword>
<dbReference type="STRING" id="1795827.A7P95_03890"/>
<dbReference type="GO" id="GO:0036524">
    <property type="term" value="F:protein deglycase activity"/>
    <property type="evidence" value="ECO:0007669"/>
    <property type="project" value="InterPro"/>
</dbReference>
<dbReference type="Pfam" id="PF01965">
    <property type="entry name" value="DJ-1_PfpI"/>
    <property type="match status" value="1"/>
</dbReference>
<name>A0A1A9RYF9_9NEIS</name>
<dbReference type="PIRSF" id="PIRSF037798">
    <property type="entry name" value="Chaperone_HchA"/>
    <property type="match status" value="1"/>
</dbReference>
<dbReference type="RefSeq" id="WP_067591452.1">
    <property type="nucleotide sequence ID" value="NZ_LXSL01000014.1"/>
</dbReference>
<reference evidence="8" key="1">
    <citation type="submission" date="2016-05" db="EMBL/GenBank/DDBJ databases">
        <title>Draft genome of Corynebacterium afermentans subsp. afermentans LCDC 88199T.</title>
        <authorList>
            <person name="Bernier A.-M."/>
            <person name="Bernard K."/>
        </authorList>
    </citation>
    <scope>NUCLEOTIDE SEQUENCE [LARGE SCALE GENOMIC DNA]</scope>
    <source>
        <strain evidence="8">NML02-A-017</strain>
    </source>
</reference>
<dbReference type="GO" id="GO:0005737">
    <property type="term" value="C:cytoplasm"/>
    <property type="evidence" value="ECO:0007669"/>
    <property type="project" value="TreeGrafter"/>
</dbReference>
<dbReference type="InterPro" id="IPR029062">
    <property type="entry name" value="Class_I_gatase-like"/>
</dbReference>
<accession>A0A1A9RYF9</accession>
<sequence length="290" mass="31875">MTELSKTPVPDRAEHNAFFPSEYSLSQYTAPKTDYDGVKFDKPYTGGKHKVLMVATDERYLQMQNGKWFSTGNHPVETLLPMLHIHKAGFEIDVATLSGNHAKFEMWAMPQEDEAVAEIYNEYLPKLDKPAKLADIIDQVTAADSPYIAVLIPGGHGAFNKIPESREIKRLLDWALANDKFVITLCHGPAALAAAAIDRADADFPFKGYELCVFPDALDEGANIDIGYMPGKLPWLLAARLEQLGMKVMNQGINGQVHQDRKLLTGDSPLAGNKLGILAAQELLKAVGAE</sequence>
<organism evidence="7 8">
    <name type="scientific">Eikenella longinqua</name>
    <dbReference type="NCBI Taxonomy" id="1795827"/>
    <lineage>
        <taxon>Bacteria</taxon>
        <taxon>Pseudomonadati</taxon>
        <taxon>Pseudomonadota</taxon>
        <taxon>Betaproteobacteria</taxon>
        <taxon>Neisseriales</taxon>
        <taxon>Neisseriaceae</taxon>
        <taxon>Eikenella</taxon>
    </lineage>
</organism>
<dbReference type="PANTHER" id="PTHR48094:SF20">
    <property type="entry name" value="PROTEIN_NUCLEIC ACID DEGLYCASE 1"/>
    <property type="match status" value="1"/>
</dbReference>
<dbReference type="NCBIfam" id="NF003168">
    <property type="entry name" value="PRK04155.1"/>
    <property type="match status" value="1"/>
</dbReference>
<keyword evidence="8" id="KW-1185">Reference proteome</keyword>
<feature type="domain" description="DJ-1/PfpI" evidence="6">
    <location>
        <begin position="76"/>
        <end position="197"/>
    </location>
</feature>
<gene>
    <name evidence="7" type="ORF">A7P95_03890</name>
</gene>
<dbReference type="EMBL" id="LXSL01000014">
    <property type="protein sequence ID" value="OAM29360.1"/>
    <property type="molecule type" value="Genomic_DNA"/>
</dbReference>
<evidence type="ECO:0000313" key="7">
    <source>
        <dbReference type="EMBL" id="OAM29360.1"/>
    </source>
</evidence>
<keyword evidence="2" id="KW-0227">DNA damage</keyword>
<dbReference type="Gene3D" id="3.40.50.880">
    <property type="match status" value="1"/>
</dbReference>
<dbReference type="AlphaFoldDB" id="A0A1A9RYF9"/>
<keyword evidence="5" id="KW-0234">DNA repair</keyword>
<dbReference type="InterPro" id="IPR002818">
    <property type="entry name" value="DJ-1/PfpI"/>
</dbReference>
<evidence type="ECO:0000256" key="3">
    <source>
        <dbReference type="ARBA" id="ARBA00022801"/>
    </source>
</evidence>
<keyword evidence="4" id="KW-0346">Stress response</keyword>
<dbReference type="InterPro" id="IPR017283">
    <property type="entry name" value="HchA"/>
</dbReference>
<evidence type="ECO:0000256" key="2">
    <source>
        <dbReference type="ARBA" id="ARBA00022763"/>
    </source>
</evidence>
<dbReference type="OrthoDB" id="9792284at2"/>
<dbReference type="GO" id="GO:0006281">
    <property type="term" value="P:DNA repair"/>
    <property type="evidence" value="ECO:0007669"/>
    <property type="project" value="UniProtKB-KW"/>
</dbReference>
<dbReference type="GO" id="GO:0019172">
    <property type="term" value="F:glyoxalase III activity"/>
    <property type="evidence" value="ECO:0007669"/>
    <property type="project" value="TreeGrafter"/>
</dbReference>